<feature type="compositionally biased region" description="Low complexity" evidence="2">
    <location>
        <begin position="8"/>
        <end position="20"/>
    </location>
</feature>
<keyword evidence="1" id="KW-0507">mRNA processing</keyword>
<feature type="domain" description="Splicing factor 3A subunit 1 conserved" evidence="3">
    <location>
        <begin position="35"/>
        <end position="101"/>
    </location>
</feature>
<evidence type="ECO:0000313" key="4">
    <source>
        <dbReference type="EMBL" id="KNC74091.1"/>
    </source>
</evidence>
<dbReference type="eggNOG" id="KOG0007">
    <property type="taxonomic scope" value="Eukaryota"/>
</dbReference>
<dbReference type="GO" id="GO:0005686">
    <property type="term" value="C:U2 snRNP"/>
    <property type="evidence" value="ECO:0007669"/>
    <property type="project" value="TreeGrafter"/>
</dbReference>
<dbReference type="GO" id="GO:0071004">
    <property type="term" value="C:U2-type prespliceosome"/>
    <property type="evidence" value="ECO:0007669"/>
    <property type="project" value="TreeGrafter"/>
</dbReference>
<accession>A0A0L0FCB4</accession>
<evidence type="ECO:0000313" key="5">
    <source>
        <dbReference type="Proteomes" id="UP000054560"/>
    </source>
</evidence>
<dbReference type="STRING" id="667725.A0A0L0FCB4"/>
<dbReference type="PANTHER" id="PTHR15316">
    <property type="entry name" value="SPLICEOSOME ASSOCIATED PROTEIN 114/SWAP SPLICING FACTOR-RELATED"/>
    <property type="match status" value="1"/>
</dbReference>
<dbReference type="GO" id="GO:0003723">
    <property type="term" value="F:RNA binding"/>
    <property type="evidence" value="ECO:0007669"/>
    <property type="project" value="InterPro"/>
</dbReference>
<feature type="region of interest" description="Disordered" evidence="2">
    <location>
        <begin position="1"/>
        <end position="20"/>
    </location>
</feature>
<evidence type="ECO:0000256" key="2">
    <source>
        <dbReference type="SAM" id="MobiDB-lite"/>
    </source>
</evidence>
<organism evidence="4 5">
    <name type="scientific">Sphaeroforma arctica JP610</name>
    <dbReference type="NCBI Taxonomy" id="667725"/>
    <lineage>
        <taxon>Eukaryota</taxon>
        <taxon>Ichthyosporea</taxon>
        <taxon>Ichthyophonida</taxon>
        <taxon>Sphaeroforma</taxon>
    </lineage>
</organism>
<dbReference type="GO" id="GO:0000381">
    <property type="term" value="P:regulation of alternative mRNA splicing, via spliceosome"/>
    <property type="evidence" value="ECO:0007669"/>
    <property type="project" value="TreeGrafter"/>
</dbReference>
<evidence type="ECO:0000256" key="1">
    <source>
        <dbReference type="ARBA" id="ARBA00022664"/>
    </source>
</evidence>
<dbReference type="InterPro" id="IPR022030">
    <property type="entry name" value="SF3A1_dom"/>
</dbReference>
<dbReference type="RefSeq" id="XP_014147993.1">
    <property type="nucleotide sequence ID" value="XM_014292518.1"/>
</dbReference>
<keyword evidence="5" id="KW-1185">Reference proteome</keyword>
<dbReference type="Proteomes" id="UP000054560">
    <property type="component" value="Unassembled WGS sequence"/>
</dbReference>
<protein>
    <recommendedName>
        <fullName evidence="3">Splicing factor 3A subunit 1 conserved domain-containing protein</fullName>
    </recommendedName>
</protein>
<dbReference type="PANTHER" id="PTHR15316:SF1">
    <property type="entry name" value="SPLICING FACTOR 3A SUBUNIT 1"/>
    <property type="match status" value="1"/>
</dbReference>
<dbReference type="InterPro" id="IPR045146">
    <property type="entry name" value="SF3A1"/>
</dbReference>
<dbReference type="GO" id="GO:0071013">
    <property type="term" value="C:catalytic step 2 spliceosome"/>
    <property type="evidence" value="ECO:0007669"/>
    <property type="project" value="TreeGrafter"/>
</dbReference>
<dbReference type="AlphaFoldDB" id="A0A0L0FCB4"/>
<name>A0A0L0FCB4_9EUKA</name>
<dbReference type="Pfam" id="PF12230">
    <property type="entry name" value="PRP21_like_P"/>
    <property type="match status" value="1"/>
</dbReference>
<dbReference type="GeneID" id="25913857"/>
<evidence type="ECO:0000259" key="3">
    <source>
        <dbReference type="Pfam" id="PF12230"/>
    </source>
</evidence>
<dbReference type="EMBL" id="KQ244774">
    <property type="protein sequence ID" value="KNC74091.1"/>
    <property type="molecule type" value="Genomic_DNA"/>
</dbReference>
<feature type="non-terminal residue" evidence="4">
    <location>
        <position position="1"/>
    </location>
</feature>
<reference evidence="4 5" key="1">
    <citation type="submission" date="2011-02" db="EMBL/GenBank/DDBJ databases">
        <title>The Genome Sequence of Sphaeroforma arctica JP610.</title>
        <authorList>
            <consortium name="The Broad Institute Genome Sequencing Platform"/>
            <person name="Russ C."/>
            <person name="Cuomo C."/>
            <person name="Young S.K."/>
            <person name="Zeng Q."/>
            <person name="Gargeya S."/>
            <person name="Alvarado L."/>
            <person name="Berlin A."/>
            <person name="Chapman S.B."/>
            <person name="Chen Z."/>
            <person name="Freedman E."/>
            <person name="Gellesch M."/>
            <person name="Goldberg J."/>
            <person name="Griggs A."/>
            <person name="Gujja S."/>
            <person name="Heilman E."/>
            <person name="Heiman D."/>
            <person name="Howarth C."/>
            <person name="Mehta T."/>
            <person name="Neiman D."/>
            <person name="Pearson M."/>
            <person name="Roberts A."/>
            <person name="Saif S."/>
            <person name="Shea T."/>
            <person name="Shenoy N."/>
            <person name="Sisk P."/>
            <person name="Stolte C."/>
            <person name="Sykes S."/>
            <person name="White J."/>
            <person name="Yandava C."/>
            <person name="Burger G."/>
            <person name="Gray M.W."/>
            <person name="Holland P.W.H."/>
            <person name="King N."/>
            <person name="Lang F.B.F."/>
            <person name="Roger A.J."/>
            <person name="Ruiz-Trillo I."/>
            <person name="Haas B."/>
            <person name="Nusbaum C."/>
            <person name="Birren B."/>
        </authorList>
    </citation>
    <scope>NUCLEOTIDE SEQUENCE [LARGE SCALE GENOMIC DNA]</scope>
    <source>
        <strain evidence="4 5">JP610</strain>
    </source>
</reference>
<dbReference type="OrthoDB" id="447637at2759"/>
<sequence>EDMQMSSPEAEAPPTLEPETVVVKPYDPKAQSGGAAAVLMQQCPNCKEMISTHQIEEHIRIELLDPRWRDQKDRMQREKQTAPEVYASASNMEASLKHMAQFRTDIFGNEKETDIGR</sequence>
<dbReference type="GO" id="GO:0045292">
    <property type="term" value="P:mRNA cis splicing, via spliceosome"/>
    <property type="evidence" value="ECO:0007669"/>
    <property type="project" value="InterPro"/>
</dbReference>
<gene>
    <name evidence="4" type="ORF">SARC_13353</name>
</gene>
<proteinExistence type="predicted"/>